<dbReference type="Pfam" id="PF00067">
    <property type="entry name" value="p450"/>
    <property type="match status" value="1"/>
</dbReference>
<reference evidence="9" key="1">
    <citation type="submission" date="2024-02" db="EMBL/GenBank/DDBJ databases">
        <authorList>
            <consortium name="ELIXIR-Norway"/>
            <consortium name="Elixir Norway"/>
        </authorList>
    </citation>
    <scope>NUCLEOTIDE SEQUENCE</scope>
</reference>
<organism evidence="9 10">
    <name type="scientific">Sphagnum troendelagicum</name>
    <dbReference type="NCBI Taxonomy" id="128251"/>
    <lineage>
        <taxon>Eukaryota</taxon>
        <taxon>Viridiplantae</taxon>
        <taxon>Streptophyta</taxon>
        <taxon>Embryophyta</taxon>
        <taxon>Bryophyta</taxon>
        <taxon>Sphagnophytina</taxon>
        <taxon>Sphagnopsida</taxon>
        <taxon>Sphagnales</taxon>
        <taxon>Sphagnaceae</taxon>
        <taxon>Sphagnum</taxon>
    </lineage>
</organism>
<gene>
    <name evidence="9" type="ORF">CSSPTR1EN2_LOCUS17366</name>
</gene>
<dbReference type="InterPro" id="IPR036396">
    <property type="entry name" value="Cyt_P450_sf"/>
</dbReference>
<evidence type="ECO:0000256" key="4">
    <source>
        <dbReference type="ARBA" id="ARBA00022723"/>
    </source>
</evidence>
<proteinExistence type="inferred from homology"/>
<evidence type="ECO:0000256" key="3">
    <source>
        <dbReference type="ARBA" id="ARBA00022692"/>
    </source>
</evidence>
<keyword evidence="10" id="KW-1185">Reference proteome</keyword>
<accession>A0ABP0ULH9</accession>
<dbReference type="EMBL" id="OZ019896">
    <property type="protein sequence ID" value="CAK9224507.1"/>
    <property type="molecule type" value="Genomic_DNA"/>
</dbReference>
<keyword evidence="5" id="KW-1133">Transmembrane helix</keyword>
<name>A0ABP0ULH9_9BRYO</name>
<evidence type="ECO:0000313" key="10">
    <source>
        <dbReference type="Proteomes" id="UP001497512"/>
    </source>
</evidence>
<evidence type="ECO:0000256" key="2">
    <source>
        <dbReference type="ARBA" id="ARBA00010617"/>
    </source>
</evidence>
<dbReference type="SUPFAM" id="SSF48264">
    <property type="entry name" value="Cytochrome P450"/>
    <property type="match status" value="1"/>
</dbReference>
<keyword evidence="7" id="KW-0408">Iron</keyword>
<keyword evidence="3" id="KW-0812">Transmembrane</keyword>
<evidence type="ECO:0008006" key="11">
    <source>
        <dbReference type="Google" id="ProtNLM"/>
    </source>
</evidence>
<dbReference type="PANTHER" id="PTHR24286:SF194">
    <property type="entry name" value="STEROID (22S)-HYDROXYLASE"/>
    <property type="match status" value="1"/>
</dbReference>
<evidence type="ECO:0000256" key="8">
    <source>
        <dbReference type="ARBA" id="ARBA00023136"/>
    </source>
</evidence>
<keyword evidence="4" id="KW-0479">Metal-binding</keyword>
<comment type="subcellular location">
    <subcellularLocation>
        <location evidence="1">Membrane</location>
        <topology evidence="1">Single-pass membrane protein</topology>
    </subcellularLocation>
</comment>
<dbReference type="PRINTS" id="PR00463">
    <property type="entry name" value="EP450I"/>
</dbReference>
<evidence type="ECO:0000256" key="5">
    <source>
        <dbReference type="ARBA" id="ARBA00022989"/>
    </source>
</evidence>
<comment type="similarity">
    <text evidence="2">Belongs to the cytochrome P450 family.</text>
</comment>
<dbReference type="PANTHER" id="PTHR24286">
    <property type="entry name" value="CYTOCHROME P450 26"/>
    <property type="match status" value="1"/>
</dbReference>
<keyword evidence="8" id="KW-0472">Membrane</keyword>
<evidence type="ECO:0000313" key="9">
    <source>
        <dbReference type="EMBL" id="CAK9224507.1"/>
    </source>
</evidence>
<dbReference type="Gene3D" id="1.10.630.10">
    <property type="entry name" value="Cytochrome P450"/>
    <property type="match status" value="1"/>
</dbReference>
<evidence type="ECO:0000256" key="1">
    <source>
        <dbReference type="ARBA" id="ARBA00004167"/>
    </source>
</evidence>
<dbReference type="InterPro" id="IPR002401">
    <property type="entry name" value="Cyt_P450_E_grp-I"/>
</dbReference>
<protein>
    <recommendedName>
        <fullName evidence="11">Cytochrome P450</fullName>
    </recommendedName>
</protein>
<evidence type="ECO:0000256" key="6">
    <source>
        <dbReference type="ARBA" id="ARBA00023002"/>
    </source>
</evidence>
<dbReference type="InterPro" id="IPR001128">
    <property type="entry name" value="Cyt_P450"/>
</dbReference>
<evidence type="ECO:0000256" key="7">
    <source>
        <dbReference type="ARBA" id="ARBA00023004"/>
    </source>
</evidence>
<keyword evidence="6" id="KW-0560">Oxidoreductase</keyword>
<sequence length="205" mass="24043">MYNLIKGMFFLTIDLPWTAYGKDMQAREKVVKMLTDYLESRPIKDGIYNKFIQTIREDSPEDMEEMLHGQGRDLLTGLLFAGHNTTVDTMVFTVKYVGENPHVLTKIWKEHENVIKLKQAGERLTWEECKAMSFTQDVITETLRLCNVSTTTFKKSLEDVHVRGKLVIPKGWMVLPYFHSVHYDPTFYPKPCKFNPWHYKVVLNF</sequence>
<dbReference type="Proteomes" id="UP001497512">
    <property type="component" value="Chromosome 4"/>
</dbReference>